<gene>
    <name evidence="2" type="ORF">GUITHDRAFT_152034</name>
</gene>
<sequence>MSGFILLNIVIGVLMDQLENAEDTEKESHDLVPNAKELSVLVFNRIYRRWHFQARRFAMQAASHHHQEESPLSPYPEHAS</sequence>
<evidence type="ECO:0000313" key="2">
    <source>
        <dbReference type="EMBL" id="EKX47600.1"/>
    </source>
</evidence>
<reference evidence="2 4" key="1">
    <citation type="journal article" date="2012" name="Nature">
        <title>Algal genomes reveal evolutionary mosaicism and the fate of nucleomorphs.</title>
        <authorList>
            <consortium name="DOE Joint Genome Institute"/>
            <person name="Curtis B.A."/>
            <person name="Tanifuji G."/>
            <person name="Burki F."/>
            <person name="Gruber A."/>
            <person name="Irimia M."/>
            <person name="Maruyama S."/>
            <person name="Arias M.C."/>
            <person name="Ball S.G."/>
            <person name="Gile G.H."/>
            <person name="Hirakawa Y."/>
            <person name="Hopkins J.F."/>
            <person name="Kuo A."/>
            <person name="Rensing S.A."/>
            <person name="Schmutz J."/>
            <person name="Symeonidi A."/>
            <person name="Elias M."/>
            <person name="Eveleigh R.J."/>
            <person name="Herman E.K."/>
            <person name="Klute M.J."/>
            <person name="Nakayama T."/>
            <person name="Obornik M."/>
            <person name="Reyes-Prieto A."/>
            <person name="Armbrust E.V."/>
            <person name="Aves S.J."/>
            <person name="Beiko R.G."/>
            <person name="Coutinho P."/>
            <person name="Dacks J.B."/>
            <person name="Durnford D.G."/>
            <person name="Fast N.M."/>
            <person name="Green B.R."/>
            <person name="Grisdale C.J."/>
            <person name="Hempel F."/>
            <person name="Henrissat B."/>
            <person name="Hoppner M.P."/>
            <person name="Ishida K."/>
            <person name="Kim E."/>
            <person name="Koreny L."/>
            <person name="Kroth P.G."/>
            <person name="Liu Y."/>
            <person name="Malik S.B."/>
            <person name="Maier U.G."/>
            <person name="McRose D."/>
            <person name="Mock T."/>
            <person name="Neilson J.A."/>
            <person name="Onodera N.T."/>
            <person name="Poole A.M."/>
            <person name="Pritham E.J."/>
            <person name="Richards T.A."/>
            <person name="Rocap G."/>
            <person name="Roy S.W."/>
            <person name="Sarai C."/>
            <person name="Schaack S."/>
            <person name="Shirato S."/>
            <person name="Slamovits C.H."/>
            <person name="Spencer D.F."/>
            <person name="Suzuki S."/>
            <person name="Worden A.Z."/>
            <person name="Zauner S."/>
            <person name="Barry K."/>
            <person name="Bell C."/>
            <person name="Bharti A.K."/>
            <person name="Crow J.A."/>
            <person name="Grimwood J."/>
            <person name="Kramer R."/>
            <person name="Lindquist E."/>
            <person name="Lucas S."/>
            <person name="Salamov A."/>
            <person name="McFadden G.I."/>
            <person name="Lane C.E."/>
            <person name="Keeling P.J."/>
            <person name="Gray M.W."/>
            <person name="Grigoriev I.V."/>
            <person name="Archibald J.M."/>
        </authorList>
    </citation>
    <scope>NUCLEOTIDE SEQUENCE</scope>
    <source>
        <strain evidence="2 4">CCMP2712</strain>
    </source>
</reference>
<dbReference type="RefSeq" id="XP_005834580.1">
    <property type="nucleotide sequence ID" value="XM_005834523.1"/>
</dbReference>
<keyword evidence="4" id="KW-1185">Reference proteome</keyword>
<dbReference type="HOGENOM" id="CLU_2594866_0_0_1"/>
<feature type="signal peptide" evidence="1">
    <location>
        <begin position="1"/>
        <end position="21"/>
    </location>
</feature>
<dbReference type="EMBL" id="JH992989">
    <property type="protein sequence ID" value="EKX47600.1"/>
    <property type="molecule type" value="Genomic_DNA"/>
</dbReference>
<evidence type="ECO:0000256" key="1">
    <source>
        <dbReference type="SAM" id="SignalP"/>
    </source>
</evidence>
<organism evidence="2">
    <name type="scientific">Guillardia theta (strain CCMP2712)</name>
    <name type="common">Cryptophyte</name>
    <dbReference type="NCBI Taxonomy" id="905079"/>
    <lineage>
        <taxon>Eukaryota</taxon>
        <taxon>Cryptophyceae</taxon>
        <taxon>Pyrenomonadales</taxon>
        <taxon>Geminigeraceae</taxon>
        <taxon>Guillardia</taxon>
    </lineage>
</organism>
<evidence type="ECO:0000313" key="4">
    <source>
        <dbReference type="Proteomes" id="UP000011087"/>
    </source>
</evidence>
<evidence type="ECO:0008006" key="5">
    <source>
        <dbReference type="Google" id="ProtNLM"/>
    </source>
</evidence>
<reference evidence="3" key="3">
    <citation type="submission" date="2016-03" db="UniProtKB">
        <authorList>
            <consortium name="EnsemblProtists"/>
        </authorList>
    </citation>
    <scope>IDENTIFICATION</scope>
</reference>
<feature type="chain" id="PRO_5008771325" description="Ion transport domain-containing protein" evidence="1">
    <location>
        <begin position="22"/>
        <end position="80"/>
    </location>
</feature>
<dbReference type="Proteomes" id="UP000011087">
    <property type="component" value="Unassembled WGS sequence"/>
</dbReference>
<evidence type="ECO:0000313" key="3">
    <source>
        <dbReference type="EnsemblProtists" id="EKX47600"/>
    </source>
</evidence>
<dbReference type="GeneID" id="17304344"/>
<proteinExistence type="predicted"/>
<dbReference type="AlphaFoldDB" id="L1JHM4"/>
<dbReference type="KEGG" id="gtt:GUITHDRAFT_152034"/>
<keyword evidence="1" id="KW-0732">Signal</keyword>
<dbReference type="PaxDb" id="55529-EKX47600"/>
<dbReference type="EnsemblProtists" id="EKX47600">
    <property type="protein sequence ID" value="EKX47600"/>
    <property type="gene ID" value="GUITHDRAFT_152034"/>
</dbReference>
<accession>L1JHM4</accession>
<reference evidence="4" key="2">
    <citation type="submission" date="2012-11" db="EMBL/GenBank/DDBJ databases">
        <authorList>
            <person name="Kuo A."/>
            <person name="Curtis B.A."/>
            <person name="Tanifuji G."/>
            <person name="Burki F."/>
            <person name="Gruber A."/>
            <person name="Irimia M."/>
            <person name="Maruyama S."/>
            <person name="Arias M.C."/>
            <person name="Ball S.G."/>
            <person name="Gile G.H."/>
            <person name="Hirakawa Y."/>
            <person name="Hopkins J.F."/>
            <person name="Rensing S.A."/>
            <person name="Schmutz J."/>
            <person name="Symeonidi A."/>
            <person name="Elias M."/>
            <person name="Eveleigh R.J."/>
            <person name="Herman E.K."/>
            <person name="Klute M.J."/>
            <person name="Nakayama T."/>
            <person name="Obornik M."/>
            <person name="Reyes-Prieto A."/>
            <person name="Armbrust E.V."/>
            <person name="Aves S.J."/>
            <person name="Beiko R.G."/>
            <person name="Coutinho P."/>
            <person name="Dacks J.B."/>
            <person name="Durnford D.G."/>
            <person name="Fast N.M."/>
            <person name="Green B.R."/>
            <person name="Grisdale C."/>
            <person name="Hempe F."/>
            <person name="Henrissat B."/>
            <person name="Hoppner M.P."/>
            <person name="Ishida K.-I."/>
            <person name="Kim E."/>
            <person name="Koreny L."/>
            <person name="Kroth P.G."/>
            <person name="Liu Y."/>
            <person name="Malik S.-B."/>
            <person name="Maier U.G."/>
            <person name="McRose D."/>
            <person name="Mock T."/>
            <person name="Neilson J.A."/>
            <person name="Onodera N.T."/>
            <person name="Poole A.M."/>
            <person name="Pritham E.J."/>
            <person name="Richards T.A."/>
            <person name="Rocap G."/>
            <person name="Roy S.W."/>
            <person name="Sarai C."/>
            <person name="Schaack S."/>
            <person name="Shirato S."/>
            <person name="Slamovits C.H."/>
            <person name="Spencer D.F."/>
            <person name="Suzuki S."/>
            <person name="Worden A.Z."/>
            <person name="Zauner S."/>
            <person name="Barry K."/>
            <person name="Bell C."/>
            <person name="Bharti A.K."/>
            <person name="Crow J.A."/>
            <person name="Grimwood J."/>
            <person name="Kramer R."/>
            <person name="Lindquist E."/>
            <person name="Lucas S."/>
            <person name="Salamov A."/>
            <person name="McFadden G.I."/>
            <person name="Lane C.E."/>
            <person name="Keeling P.J."/>
            <person name="Gray M.W."/>
            <person name="Grigoriev I.V."/>
            <person name="Archibald J.M."/>
        </authorList>
    </citation>
    <scope>NUCLEOTIDE SEQUENCE</scope>
    <source>
        <strain evidence="4">CCMP2712</strain>
    </source>
</reference>
<name>L1JHM4_GUITC</name>
<protein>
    <recommendedName>
        <fullName evidence="5">Ion transport domain-containing protein</fullName>
    </recommendedName>
</protein>